<dbReference type="OrthoDB" id="1917198at2759"/>
<gene>
    <name evidence="7" type="ORF">B9Z65_3651</name>
</gene>
<evidence type="ECO:0000313" key="8">
    <source>
        <dbReference type="Proteomes" id="UP000243723"/>
    </source>
</evidence>
<accession>A0A2P8AFV1</accession>
<evidence type="ECO:0000256" key="2">
    <source>
        <dbReference type="ARBA" id="ARBA00007459"/>
    </source>
</evidence>
<evidence type="ECO:0000256" key="3">
    <source>
        <dbReference type="ARBA" id="ARBA00022664"/>
    </source>
</evidence>
<keyword evidence="8" id="KW-1185">Reference proteome</keyword>
<comment type="caution">
    <text evidence="7">The sequence shown here is derived from an EMBL/GenBank/DDBJ whole genome shotgun (WGS) entry which is preliminary data.</text>
</comment>
<feature type="region of interest" description="Disordered" evidence="5">
    <location>
        <begin position="266"/>
        <end position="368"/>
    </location>
</feature>
<feature type="compositionally biased region" description="Polar residues" evidence="5">
    <location>
        <begin position="341"/>
        <end position="350"/>
    </location>
</feature>
<feature type="domain" description="Pre-mRNA polyadenylation factor Fip1" evidence="6">
    <location>
        <begin position="148"/>
        <end position="191"/>
    </location>
</feature>
<evidence type="ECO:0000256" key="5">
    <source>
        <dbReference type="SAM" id="MobiDB-lite"/>
    </source>
</evidence>
<reference evidence="7 8" key="1">
    <citation type="submission" date="2017-05" db="EMBL/GenBank/DDBJ databases">
        <title>Draft genome sequence of Elsinoe australis.</title>
        <authorList>
            <person name="Cheng Q."/>
        </authorList>
    </citation>
    <scope>NUCLEOTIDE SEQUENCE [LARGE SCALE GENOMIC DNA]</scope>
    <source>
        <strain evidence="7 8">NL1</strain>
    </source>
</reference>
<evidence type="ECO:0000256" key="4">
    <source>
        <dbReference type="ARBA" id="ARBA00023242"/>
    </source>
</evidence>
<dbReference type="EMBL" id="NHZQ01000010">
    <property type="protein sequence ID" value="PSK59327.1"/>
    <property type="molecule type" value="Genomic_DNA"/>
</dbReference>
<evidence type="ECO:0000259" key="6">
    <source>
        <dbReference type="Pfam" id="PF05182"/>
    </source>
</evidence>
<feature type="compositionally biased region" description="Low complexity" evidence="5">
    <location>
        <begin position="15"/>
        <end position="31"/>
    </location>
</feature>
<dbReference type="Proteomes" id="UP000243723">
    <property type="component" value="Unassembled WGS sequence"/>
</dbReference>
<feature type="compositionally biased region" description="Gly residues" evidence="5">
    <location>
        <begin position="266"/>
        <end position="278"/>
    </location>
</feature>
<sequence>MEDEEDDLYGTEPVANGNSSGASGHANGDNAPVKQEEAADATMDDDEDEDEDDSESDIDIITERKDAPAPTSQDFKRAKQDPVRISSAPEAAPSRNQQPTPVKSETPIVGGKLAVKDGSQYPEYRSSNIDLNGTAIYDPAGKPITEVDLDADVAMETKPWRVPGTDPTDFFNYGFDEFTWVQYCMKQKEMRDTVGGLKNEHKQFEAMFGGGQQQAMPAMPAMPGMPDMNPEMMNSMMANMQAQGMDPNQMDFNAFMQQMQQMGMPGMPGGGGAAGFGQGQQNQGQGFGNFGGQNMQPQNSNQGYGQQHGQSPFPGNQGFGGGTPQPQQQGMGQPPNFEGYSPQQIAMLQQQGGGGGGGGRGRGRGRRW</sequence>
<dbReference type="GO" id="GO:0006397">
    <property type="term" value="P:mRNA processing"/>
    <property type="evidence" value="ECO:0007669"/>
    <property type="project" value="UniProtKB-KW"/>
</dbReference>
<keyword evidence="4" id="KW-0539">Nucleus</keyword>
<dbReference type="InterPro" id="IPR007854">
    <property type="entry name" value="Fip1_dom"/>
</dbReference>
<evidence type="ECO:0000256" key="1">
    <source>
        <dbReference type="ARBA" id="ARBA00004123"/>
    </source>
</evidence>
<feature type="compositionally biased region" description="Polar residues" evidence="5">
    <location>
        <begin position="94"/>
        <end position="103"/>
    </location>
</feature>
<evidence type="ECO:0000313" key="7">
    <source>
        <dbReference type="EMBL" id="PSK59327.1"/>
    </source>
</evidence>
<comment type="subcellular location">
    <subcellularLocation>
        <location evidence="1">Nucleus</location>
    </subcellularLocation>
</comment>
<organism evidence="7 8">
    <name type="scientific">Elsinoe australis</name>
    <dbReference type="NCBI Taxonomy" id="40998"/>
    <lineage>
        <taxon>Eukaryota</taxon>
        <taxon>Fungi</taxon>
        <taxon>Dikarya</taxon>
        <taxon>Ascomycota</taxon>
        <taxon>Pezizomycotina</taxon>
        <taxon>Dothideomycetes</taxon>
        <taxon>Dothideomycetidae</taxon>
        <taxon>Myriangiales</taxon>
        <taxon>Elsinoaceae</taxon>
        <taxon>Elsinoe</taxon>
    </lineage>
</organism>
<dbReference type="PANTHER" id="PTHR13484:SF0">
    <property type="entry name" value="PRE-MRNA 3'-END-PROCESSING FACTOR FIP1"/>
    <property type="match status" value="1"/>
</dbReference>
<protein>
    <recommendedName>
        <fullName evidence="6">Pre-mRNA polyadenylation factor Fip1 domain-containing protein</fullName>
    </recommendedName>
</protein>
<feature type="compositionally biased region" description="Low complexity" evidence="5">
    <location>
        <begin position="324"/>
        <end position="335"/>
    </location>
</feature>
<comment type="similarity">
    <text evidence="2">Belongs to the FIP1 family.</text>
</comment>
<keyword evidence="3" id="KW-0507">mRNA processing</keyword>
<feature type="region of interest" description="Disordered" evidence="5">
    <location>
        <begin position="1"/>
        <end position="109"/>
    </location>
</feature>
<dbReference type="InterPro" id="IPR051187">
    <property type="entry name" value="Pre-mRNA_3'-end_processing_reg"/>
</dbReference>
<proteinExistence type="inferred from homology"/>
<dbReference type="STRING" id="40998.A0A2P8AFV1"/>
<dbReference type="GO" id="GO:0005847">
    <property type="term" value="C:mRNA cleavage and polyadenylation specificity factor complex"/>
    <property type="evidence" value="ECO:0007669"/>
    <property type="project" value="TreeGrafter"/>
</dbReference>
<dbReference type="Pfam" id="PF05182">
    <property type="entry name" value="Fip1"/>
    <property type="match status" value="1"/>
</dbReference>
<name>A0A2P8AFV1_9PEZI</name>
<dbReference type="AlphaFoldDB" id="A0A2P8AFV1"/>
<feature type="compositionally biased region" description="Gly residues" evidence="5">
    <location>
        <begin position="351"/>
        <end position="360"/>
    </location>
</feature>
<feature type="compositionally biased region" description="Acidic residues" evidence="5">
    <location>
        <begin position="38"/>
        <end position="60"/>
    </location>
</feature>
<dbReference type="PANTHER" id="PTHR13484">
    <property type="entry name" value="FIP1-LIKE 1 PROTEIN"/>
    <property type="match status" value="1"/>
</dbReference>